<evidence type="ECO:0000256" key="1">
    <source>
        <dbReference type="SAM" id="Phobius"/>
    </source>
</evidence>
<keyword evidence="1" id="KW-0812">Transmembrane</keyword>
<evidence type="ECO:0000313" key="4">
    <source>
        <dbReference type="Proteomes" id="UP001295423"/>
    </source>
</evidence>
<evidence type="ECO:0000313" key="3">
    <source>
        <dbReference type="EMBL" id="CAJ1946225.1"/>
    </source>
</evidence>
<keyword evidence="1" id="KW-1133">Transmembrane helix</keyword>
<comment type="caution">
    <text evidence="3">The sequence shown here is derived from an EMBL/GenBank/DDBJ whole genome shotgun (WGS) entry which is preliminary data.</text>
</comment>
<dbReference type="Proteomes" id="UP001295423">
    <property type="component" value="Unassembled WGS sequence"/>
</dbReference>
<accession>A0AAD2FKX5</accession>
<dbReference type="InterPro" id="IPR029052">
    <property type="entry name" value="Metallo-depent_PP-like"/>
</dbReference>
<organism evidence="3 4">
    <name type="scientific">Cylindrotheca closterium</name>
    <dbReference type="NCBI Taxonomy" id="2856"/>
    <lineage>
        <taxon>Eukaryota</taxon>
        <taxon>Sar</taxon>
        <taxon>Stramenopiles</taxon>
        <taxon>Ochrophyta</taxon>
        <taxon>Bacillariophyta</taxon>
        <taxon>Bacillariophyceae</taxon>
        <taxon>Bacillariophycidae</taxon>
        <taxon>Bacillariales</taxon>
        <taxon>Bacillariaceae</taxon>
        <taxon>Cylindrotheca</taxon>
    </lineage>
</organism>
<proteinExistence type="predicted"/>
<dbReference type="EMBL" id="CAKOGP040001668">
    <property type="protein sequence ID" value="CAJ1946225.1"/>
    <property type="molecule type" value="Genomic_DNA"/>
</dbReference>
<dbReference type="Gene3D" id="3.60.21.70">
    <property type="entry name" value="PhoD-like phosphatase"/>
    <property type="match status" value="1"/>
</dbReference>
<dbReference type="SUPFAM" id="SSF56300">
    <property type="entry name" value="Metallo-dependent phosphatases"/>
    <property type="match status" value="1"/>
</dbReference>
<feature type="transmembrane region" description="Helical" evidence="1">
    <location>
        <begin position="460"/>
        <end position="490"/>
    </location>
</feature>
<dbReference type="AlphaFoldDB" id="A0AAD2FKX5"/>
<gene>
    <name evidence="3" type="ORF">CYCCA115_LOCUS10366</name>
</gene>
<name>A0AAD2FKX5_9STRA</name>
<dbReference type="PANTHER" id="PTHR33987">
    <property type="entry name" value="CALCINEURIN-LIKE METALLO-PHOSPHOESTERASE SUPERFAMILY PROTEIN"/>
    <property type="match status" value="1"/>
</dbReference>
<evidence type="ECO:0000259" key="2">
    <source>
        <dbReference type="Pfam" id="PF09423"/>
    </source>
</evidence>
<reference evidence="3" key="1">
    <citation type="submission" date="2023-08" db="EMBL/GenBank/DDBJ databases">
        <authorList>
            <person name="Audoor S."/>
            <person name="Bilcke G."/>
        </authorList>
    </citation>
    <scope>NUCLEOTIDE SEQUENCE</scope>
</reference>
<keyword evidence="4" id="KW-1185">Reference proteome</keyword>
<dbReference type="Pfam" id="PF09423">
    <property type="entry name" value="PhoD"/>
    <property type="match status" value="1"/>
</dbReference>
<keyword evidence="1" id="KW-0472">Membrane</keyword>
<dbReference type="InterPro" id="IPR018946">
    <property type="entry name" value="PhoD-like_MPP"/>
</dbReference>
<dbReference type="PANTHER" id="PTHR33987:SF1">
    <property type="entry name" value="CALCINEURIN-LIKE METALLO-PHOSPHOESTERASE SUPERFAMILY PROTEIN"/>
    <property type="match status" value="1"/>
</dbReference>
<dbReference type="CDD" id="cd07389">
    <property type="entry name" value="MPP_PhoD"/>
    <property type="match status" value="1"/>
</dbReference>
<sequence length="504" mass="57424">MNTTTGTVSRIILGSCNSQHHEHQPLWPVVQSRNPTSFVWAGDAVYADDRKVEKQILDASPEYLKHLLQEQRNEPGYKSLLESGVEIFGTIDDHDYGTNNGDKTFRWRRENAIEFVNFLDLPDTSPMMKRAAAGLGVYGVQVYDFNEPNPRKRLLSDEAAGLDPDVVPDLDPSATQEPLSIGNRLVAVFVLDVRSNRTPWPKTLKEKVMNKNDGCMLGDEQFKWFETAIGRSNATVNIIVTGLQVHAERYYDSAKVENWNGFPKSQHRLYQALLQPNVRAPIVISGDVHHAQLLRKDCRQRGSNTLRPLYEVTTSGMTHSWGSVETSTCGRIRLGRLCNVTYMNHAKRFVLHFAHHIFPWNELIVDDDSNQMQYTLNLNVAELEFDWEDRQVFTRILGHKGQTILEQRWPFRSLTSIEETMVADRDFQSLSHRLQRQATIIDQDDWICVHYTGSPSPVSFAMASIATASLVSILLSAPLLIPILLLWLLLTKRRKRSSSKQKSE</sequence>
<protein>
    <recommendedName>
        <fullName evidence="2">PhoD-like phosphatase metallophosphatase domain-containing protein</fullName>
    </recommendedName>
</protein>
<feature type="domain" description="PhoD-like phosphatase metallophosphatase" evidence="2">
    <location>
        <begin position="184"/>
        <end position="318"/>
    </location>
</feature>
<dbReference type="InterPro" id="IPR038607">
    <property type="entry name" value="PhoD-like_sf"/>
</dbReference>